<keyword evidence="2" id="KW-0040">ANK repeat</keyword>
<dbReference type="WBParaSite" id="TREG1_8660.1">
    <property type="protein sequence ID" value="TREG1_8660.1"/>
    <property type="gene ID" value="TREG1_8660"/>
</dbReference>
<feature type="repeat" description="ANK" evidence="2">
    <location>
        <begin position="254"/>
        <end position="286"/>
    </location>
</feature>
<dbReference type="GO" id="GO:0005737">
    <property type="term" value="C:cytoplasm"/>
    <property type="evidence" value="ECO:0007669"/>
    <property type="project" value="TreeGrafter"/>
</dbReference>
<evidence type="ECO:0000313" key="4">
    <source>
        <dbReference type="Proteomes" id="UP000050795"/>
    </source>
</evidence>
<dbReference type="InterPro" id="IPR002110">
    <property type="entry name" value="Ankyrin_rpt"/>
</dbReference>
<dbReference type="Gene3D" id="1.25.40.20">
    <property type="entry name" value="Ankyrin repeat-containing domain"/>
    <property type="match status" value="2"/>
</dbReference>
<keyword evidence="4" id="KW-1185">Reference proteome</keyword>
<dbReference type="InterPro" id="IPR036770">
    <property type="entry name" value="Ankyrin_rpt-contain_sf"/>
</dbReference>
<dbReference type="InterPro" id="IPR051226">
    <property type="entry name" value="PP1_Regulatory_Subunit"/>
</dbReference>
<evidence type="ECO:0000256" key="3">
    <source>
        <dbReference type="SAM" id="MobiDB-lite"/>
    </source>
</evidence>
<feature type="repeat" description="ANK" evidence="2">
    <location>
        <begin position="221"/>
        <end position="253"/>
    </location>
</feature>
<evidence type="ECO:0000256" key="1">
    <source>
        <dbReference type="ARBA" id="ARBA00022737"/>
    </source>
</evidence>
<dbReference type="GO" id="GO:0004857">
    <property type="term" value="F:enzyme inhibitor activity"/>
    <property type="evidence" value="ECO:0007669"/>
    <property type="project" value="TreeGrafter"/>
</dbReference>
<dbReference type="PROSITE" id="PS50088">
    <property type="entry name" value="ANK_REPEAT"/>
    <property type="match status" value="4"/>
</dbReference>
<dbReference type="SMART" id="SM00248">
    <property type="entry name" value="ANK"/>
    <property type="match status" value="5"/>
</dbReference>
<accession>A0AA85K9K7</accession>
<keyword evidence="1" id="KW-0677">Repeat</keyword>
<dbReference type="Pfam" id="PF12796">
    <property type="entry name" value="Ank_2"/>
    <property type="match status" value="2"/>
</dbReference>
<feature type="compositionally biased region" description="Polar residues" evidence="3">
    <location>
        <begin position="401"/>
        <end position="427"/>
    </location>
</feature>
<dbReference type="Proteomes" id="UP000050795">
    <property type="component" value="Unassembled WGS sequence"/>
</dbReference>
<dbReference type="SUPFAM" id="SSF48403">
    <property type="entry name" value="Ankyrin repeat"/>
    <property type="match status" value="1"/>
</dbReference>
<dbReference type="PRINTS" id="PR01415">
    <property type="entry name" value="ANKYRIN"/>
</dbReference>
<dbReference type="PANTHER" id="PTHR24179:SF29">
    <property type="entry name" value="LD46604P"/>
    <property type="match status" value="1"/>
</dbReference>
<reference evidence="5" key="2">
    <citation type="submission" date="2023-11" db="UniProtKB">
        <authorList>
            <consortium name="WormBaseParasite"/>
        </authorList>
    </citation>
    <scope>IDENTIFICATION</scope>
</reference>
<evidence type="ECO:0008006" key="6">
    <source>
        <dbReference type="Google" id="ProtNLM"/>
    </source>
</evidence>
<dbReference type="PANTHER" id="PTHR24179">
    <property type="entry name" value="PROTEIN PHOSPHATASE 1 REGULATORY SUBUNIT 12"/>
    <property type="match status" value="1"/>
</dbReference>
<feature type="compositionally biased region" description="Basic and acidic residues" evidence="3">
    <location>
        <begin position="343"/>
        <end position="360"/>
    </location>
</feature>
<dbReference type="PROSITE" id="PS50297">
    <property type="entry name" value="ANK_REP_REGION"/>
    <property type="match status" value="4"/>
</dbReference>
<organism evidence="4 5">
    <name type="scientific">Trichobilharzia regenti</name>
    <name type="common">Nasal bird schistosome</name>
    <dbReference type="NCBI Taxonomy" id="157069"/>
    <lineage>
        <taxon>Eukaryota</taxon>
        <taxon>Metazoa</taxon>
        <taxon>Spiralia</taxon>
        <taxon>Lophotrochozoa</taxon>
        <taxon>Platyhelminthes</taxon>
        <taxon>Trematoda</taxon>
        <taxon>Digenea</taxon>
        <taxon>Strigeidida</taxon>
        <taxon>Schistosomatoidea</taxon>
        <taxon>Schistosomatidae</taxon>
        <taxon>Trichobilharzia</taxon>
    </lineage>
</organism>
<feature type="compositionally biased region" description="Basic and acidic residues" evidence="3">
    <location>
        <begin position="432"/>
        <end position="450"/>
    </location>
</feature>
<feature type="region of interest" description="Disordered" evidence="3">
    <location>
        <begin position="319"/>
        <end position="382"/>
    </location>
</feature>
<feature type="repeat" description="ANK" evidence="2">
    <location>
        <begin position="93"/>
        <end position="125"/>
    </location>
</feature>
<feature type="region of interest" description="Disordered" evidence="3">
    <location>
        <begin position="401"/>
        <end position="451"/>
    </location>
</feature>
<dbReference type="AlphaFoldDB" id="A0AA85K9K7"/>
<dbReference type="GO" id="GO:0017020">
    <property type="term" value="F:myosin phosphatase regulator activity"/>
    <property type="evidence" value="ECO:0007669"/>
    <property type="project" value="TreeGrafter"/>
</dbReference>
<reference evidence="4" key="1">
    <citation type="submission" date="2022-06" db="EMBL/GenBank/DDBJ databases">
        <authorList>
            <person name="Berger JAMES D."/>
            <person name="Berger JAMES D."/>
        </authorList>
    </citation>
    <scope>NUCLEOTIDE SEQUENCE [LARGE SCALE GENOMIC DNA]</scope>
</reference>
<evidence type="ECO:0000256" key="2">
    <source>
        <dbReference type="PROSITE-ProRule" id="PRU00023"/>
    </source>
</evidence>
<sequence length="585" mass="65547">MNHSQNGSPALDVKRIESARANRQLQLENWRDYERQMHASEKYTKDLTTRNPLERSVKFTDNCVLLDATLRGDCEEVEYLLSLGISPNISNVDGLTALHQACIDNDIALCNILLDYGANVNARDADLWTPLHAASTCGYLQICQLLIKHGGDLKACNADGLIPYDICDDEKTSNFLQSQMRKSGITPKEIEDARTAPEKKMLSDLKMAFSKGCNLNILDSQGAAPIHVAAACGYTEVALFLLRSGVDPDSLDADGWTPSHIAACWGELEMIKLFVSHGADLTLQVPDGRTVFTICDNDETHDEVCAIWNMREKLRSNVKLMESNGAPRSLRRRRSTSSVHRTSMRDKSNLSRREAREEAQFAHSSSSGLDDIPPGYQSTEHQNSYLGSEFSRHEYSNINITGKNIPSKSNGINATSVSSSPRLQIQQHHAYKQHDEKNRDSDLVNSKDSDTLENVYPDINIQPHSKQTKSLTNNHSDILDVLSHQNEVTMLSRDMNNLKNNNLLDGRTTIADKRNHAGSLNSSNPEAESQYLTNRDVYIDHINYEYDMSSSKVLPLPQYIDQEGLDDYLQTSTTHNKCCRRCTIL</sequence>
<name>A0AA85K9K7_TRIRE</name>
<feature type="repeat" description="ANK" evidence="2">
    <location>
        <begin position="126"/>
        <end position="158"/>
    </location>
</feature>
<evidence type="ECO:0000313" key="5">
    <source>
        <dbReference type="WBParaSite" id="TREG1_8660.1"/>
    </source>
</evidence>
<protein>
    <recommendedName>
        <fullName evidence="6">ANK_REP_REGION domain-containing protein</fullName>
    </recommendedName>
</protein>
<proteinExistence type="predicted"/>